<dbReference type="PANTHER" id="PTHR21666:SF289">
    <property type="entry name" value="L-ALA--D-GLU ENDOPEPTIDASE"/>
    <property type="match status" value="1"/>
</dbReference>
<dbReference type="InterPro" id="IPR016047">
    <property type="entry name" value="M23ase_b-sheet_dom"/>
</dbReference>
<dbReference type="Proteomes" id="UP000031561">
    <property type="component" value="Unassembled WGS sequence"/>
</dbReference>
<proteinExistence type="predicted"/>
<evidence type="ECO:0000256" key="2">
    <source>
        <dbReference type="SAM" id="Phobius"/>
    </source>
</evidence>
<feature type="transmembrane region" description="Helical" evidence="2">
    <location>
        <begin position="36"/>
        <end position="58"/>
    </location>
</feature>
<feature type="domain" description="M23ase beta-sheet core" evidence="3">
    <location>
        <begin position="190"/>
        <end position="284"/>
    </location>
</feature>
<keyword evidence="1" id="KW-0732">Signal</keyword>
<sequence length="304" mass="33265">MTSKSNPLKEAIYGLGILSRDERLMLRLLLRSKAKAMALLALCAIPAAGGLGIAYRYYQQNRALASTTQEVVSQIEVLNQEIEVLNRRAGLPRMSATQNLEKAVLPSVEGRGGVPTTIPAVEQINLAKSKLPRLAKVLQHQTRPALEQTLEREARTVQATPKGNPVQGEFWVSSDFGVRPNPFGTGGYEGHDGIDILGSEGTPIFATVAGKAERAGYDGGYGYHVLIKSEQNYETLYGHLSQLAIAPNSSVKPGQLIGYMGSTGRSTGTHLHYSIYHDGKAIDPKPYMDRRHWTYYAETRQAEN</sequence>
<keyword evidence="5" id="KW-1185">Reference proteome</keyword>
<evidence type="ECO:0000313" key="5">
    <source>
        <dbReference type="Proteomes" id="UP000031561"/>
    </source>
</evidence>
<dbReference type="CDD" id="cd12797">
    <property type="entry name" value="M23_peptidase"/>
    <property type="match status" value="1"/>
</dbReference>
<evidence type="ECO:0000313" key="4">
    <source>
        <dbReference type="EMBL" id="MCM1982269.1"/>
    </source>
</evidence>
<keyword evidence="2" id="KW-1133">Transmembrane helix</keyword>
<dbReference type="InterPro" id="IPR011055">
    <property type="entry name" value="Dup_hybrid_motif"/>
</dbReference>
<keyword evidence="2" id="KW-0472">Membrane</keyword>
<comment type="caution">
    <text evidence="4">The sequence shown here is derived from an EMBL/GenBank/DDBJ whole genome shotgun (WGS) entry which is preliminary data.</text>
</comment>
<keyword evidence="2" id="KW-0812">Transmembrane</keyword>
<dbReference type="EMBL" id="JTHE03000035">
    <property type="protein sequence ID" value="MCM1982269.1"/>
    <property type="molecule type" value="Genomic_DNA"/>
</dbReference>
<evidence type="ECO:0000259" key="3">
    <source>
        <dbReference type="Pfam" id="PF01551"/>
    </source>
</evidence>
<dbReference type="PANTHER" id="PTHR21666">
    <property type="entry name" value="PEPTIDASE-RELATED"/>
    <property type="match status" value="1"/>
</dbReference>
<dbReference type="RefSeq" id="WP_166280854.1">
    <property type="nucleotide sequence ID" value="NZ_JTHE03000035.1"/>
</dbReference>
<dbReference type="AlphaFoldDB" id="A0ABD4T0T7"/>
<name>A0ABD4T0T7_9CYAN</name>
<dbReference type="Pfam" id="PF01551">
    <property type="entry name" value="Peptidase_M23"/>
    <property type="match status" value="1"/>
</dbReference>
<accession>A0ABD4T0T7</accession>
<dbReference type="SUPFAM" id="SSF51261">
    <property type="entry name" value="Duplicated hybrid motif"/>
    <property type="match status" value="1"/>
</dbReference>
<dbReference type="Gene3D" id="2.70.70.10">
    <property type="entry name" value="Glucose Permease (Domain IIA)"/>
    <property type="match status" value="1"/>
</dbReference>
<evidence type="ECO:0000256" key="1">
    <source>
        <dbReference type="ARBA" id="ARBA00022729"/>
    </source>
</evidence>
<organism evidence="4 5">
    <name type="scientific">Lyngbya confervoides BDU141951</name>
    <dbReference type="NCBI Taxonomy" id="1574623"/>
    <lineage>
        <taxon>Bacteria</taxon>
        <taxon>Bacillati</taxon>
        <taxon>Cyanobacteriota</taxon>
        <taxon>Cyanophyceae</taxon>
        <taxon>Oscillatoriophycideae</taxon>
        <taxon>Oscillatoriales</taxon>
        <taxon>Microcoleaceae</taxon>
        <taxon>Lyngbya</taxon>
    </lineage>
</organism>
<protein>
    <submittedName>
        <fullName evidence="4">M23 family metallopeptidase</fullName>
    </submittedName>
</protein>
<dbReference type="InterPro" id="IPR050570">
    <property type="entry name" value="Cell_wall_metabolism_enzyme"/>
</dbReference>
<reference evidence="4 5" key="1">
    <citation type="journal article" date="2015" name="Genome Announc.">
        <title>Draft Genome Sequence of Filamentous Marine Cyanobacterium Lyngbya confervoides Strain BDU141951.</title>
        <authorList>
            <person name="Chandrababunaidu M.M."/>
            <person name="Sen D."/>
            <person name="Tripathy S."/>
        </authorList>
    </citation>
    <scope>NUCLEOTIDE SEQUENCE [LARGE SCALE GENOMIC DNA]</scope>
    <source>
        <strain evidence="4 5">BDU141951</strain>
    </source>
</reference>
<gene>
    <name evidence="4" type="ORF">QQ91_0005430</name>
</gene>